<accession>A0AA40FHD1</accession>
<evidence type="ECO:0000313" key="2">
    <source>
        <dbReference type="Proteomes" id="UP001177670"/>
    </source>
</evidence>
<keyword evidence="2" id="KW-1185">Reference proteome</keyword>
<feature type="non-terminal residue" evidence="1">
    <location>
        <position position="1"/>
    </location>
</feature>
<name>A0AA40FHD1_9HYME</name>
<organism evidence="1 2">
    <name type="scientific">Melipona bicolor</name>
    <dbReference type="NCBI Taxonomy" id="60889"/>
    <lineage>
        <taxon>Eukaryota</taxon>
        <taxon>Metazoa</taxon>
        <taxon>Ecdysozoa</taxon>
        <taxon>Arthropoda</taxon>
        <taxon>Hexapoda</taxon>
        <taxon>Insecta</taxon>
        <taxon>Pterygota</taxon>
        <taxon>Neoptera</taxon>
        <taxon>Endopterygota</taxon>
        <taxon>Hymenoptera</taxon>
        <taxon>Apocrita</taxon>
        <taxon>Aculeata</taxon>
        <taxon>Apoidea</taxon>
        <taxon>Anthophila</taxon>
        <taxon>Apidae</taxon>
        <taxon>Melipona</taxon>
    </lineage>
</organism>
<reference evidence="1" key="1">
    <citation type="submission" date="2021-10" db="EMBL/GenBank/DDBJ databases">
        <title>Melipona bicolor Genome sequencing and assembly.</title>
        <authorList>
            <person name="Araujo N.S."/>
            <person name="Arias M.C."/>
        </authorList>
    </citation>
    <scope>NUCLEOTIDE SEQUENCE</scope>
    <source>
        <strain evidence="1">USP_2M_L1-L4_2017</strain>
        <tissue evidence="1">Whole body</tissue>
    </source>
</reference>
<comment type="caution">
    <text evidence="1">The sequence shown here is derived from an EMBL/GenBank/DDBJ whole genome shotgun (WGS) entry which is preliminary data.</text>
</comment>
<protein>
    <submittedName>
        <fullName evidence="1">Uncharacterized protein</fullName>
    </submittedName>
</protein>
<gene>
    <name evidence="1" type="ORF">K0M31_013605</name>
</gene>
<dbReference type="AlphaFoldDB" id="A0AA40FHD1"/>
<evidence type="ECO:0000313" key="1">
    <source>
        <dbReference type="EMBL" id="KAK1119105.1"/>
    </source>
</evidence>
<dbReference type="EMBL" id="JAHYIQ010000038">
    <property type="protein sequence ID" value="KAK1119105.1"/>
    <property type="molecule type" value="Genomic_DNA"/>
</dbReference>
<proteinExistence type="predicted"/>
<dbReference type="Proteomes" id="UP001177670">
    <property type="component" value="Unassembled WGS sequence"/>
</dbReference>
<sequence length="93" mass="10348">QAVEQPIIKRRCIIRANSLIRSPGCTSCLWKSDHFVCTVPVVPSGVHGLRGANRQYMYGAAVQTGERECDYRNADVTRRNCEITLPSPFTSHG</sequence>